<keyword evidence="2" id="KW-0732">Signal</keyword>
<dbReference type="InterPro" id="IPR003591">
    <property type="entry name" value="Leu-rich_rpt_typical-subtyp"/>
</dbReference>
<feature type="region of interest" description="Disordered" evidence="4">
    <location>
        <begin position="325"/>
        <end position="347"/>
    </location>
</feature>
<evidence type="ECO:0000256" key="4">
    <source>
        <dbReference type="SAM" id="MobiDB-lite"/>
    </source>
</evidence>
<evidence type="ECO:0000313" key="6">
    <source>
        <dbReference type="Proteomes" id="UP000010552"/>
    </source>
</evidence>
<keyword evidence="1" id="KW-0433">Leucine-rich repeat</keyword>
<sequence length="347" mass="36991">MEGDAPGAAGEGGGSGPARSTATASPAEDIRGRINGVLSSASPILDLSQSGLRHLGEIFRIPTLKQLHLQRNALRALPADFFQLLPNLTWLDLRHNRVTALPPGIGAHRYLKTLLLERNPIKTLPVELGGVATLTALSLRHCPLEFPPPPVVQQGLGAVLAFLRFCAVQRAPSGEPAPPGGKRSHGPPLLLGGPQESRPAGGAHSPEPRGTTGHLPPAETLDLSVPRPSAEPPEEWPSTEEIRRFWTLRQEIVGLEQARILTNQLLAAELPPNLREALHTQKAARPVLPRVLRCARPGCLPRSLPSSSLCERPVRLLVTTLPPLTTRHSQPGVGLAASNSGPKEEVA</sequence>
<proteinExistence type="predicted"/>
<dbReference type="InterPro" id="IPR032675">
    <property type="entry name" value="LRR_dom_sf"/>
</dbReference>
<evidence type="ECO:0000256" key="1">
    <source>
        <dbReference type="ARBA" id="ARBA00022614"/>
    </source>
</evidence>
<dbReference type="Gene3D" id="3.80.10.10">
    <property type="entry name" value="Ribonuclease Inhibitor"/>
    <property type="match status" value="1"/>
</dbReference>
<organism evidence="5 6">
    <name type="scientific">Pteropus alecto</name>
    <name type="common">Black flying fox</name>
    <dbReference type="NCBI Taxonomy" id="9402"/>
    <lineage>
        <taxon>Eukaryota</taxon>
        <taxon>Metazoa</taxon>
        <taxon>Chordata</taxon>
        <taxon>Craniata</taxon>
        <taxon>Vertebrata</taxon>
        <taxon>Euteleostomi</taxon>
        <taxon>Mammalia</taxon>
        <taxon>Eutheria</taxon>
        <taxon>Laurasiatheria</taxon>
        <taxon>Chiroptera</taxon>
        <taxon>Yinpterochiroptera</taxon>
        <taxon>Pteropodoidea</taxon>
        <taxon>Pteropodidae</taxon>
        <taxon>Pteropodinae</taxon>
        <taxon>Pteropus</taxon>
    </lineage>
</organism>
<reference evidence="6" key="1">
    <citation type="journal article" date="2013" name="Science">
        <title>Comparative analysis of bat genomes provides insight into the evolution of flight and immunity.</title>
        <authorList>
            <person name="Zhang G."/>
            <person name="Cowled C."/>
            <person name="Shi Z."/>
            <person name="Huang Z."/>
            <person name="Bishop-Lilly K.A."/>
            <person name="Fang X."/>
            <person name="Wynne J.W."/>
            <person name="Xiong Z."/>
            <person name="Baker M.L."/>
            <person name="Zhao W."/>
            <person name="Tachedjian M."/>
            <person name="Zhu Y."/>
            <person name="Zhou P."/>
            <person name="Jiang X."/>
            <person name="Ng J."/>
            <person name="Yang L."/>
            <person name="Wu L."/>
            <person name="Xiao J."/>
            <person name="Feng Y."/>
            <person name="Chen Y."/>
            <person name="Sun X."/>
            <person name="Zhang Y."/>
            <person name="Marsh G.A."/>
            <person name="Crameri G."/>
            <person name="Broder C.C."/>
            <person name="Frey K.G."/>
            <person name="Wang L.F."/>
            <person name="Wang J."/>
        </authorList>
    </citation>
    <scope>NUCLEOTIDE SEQUENCE [LARGE SCALE GENOMIC DNA]</scope>
</reference>
<protein>
    <submittedName>
        <fullName evidence="5">Leucine-rich repeat-containing protein 27</fullName>
    </submittedName>
</protein>
<dbReference type="eggNOG" id="KOG0620">
    <property type="taxonomic scope" value="Eukaryota"/>
</dbReference>
<evidence type="ECO:0000256" key="3">
    <source>
        <dbReference type="ARBA" id="ARBA00022737"/>
    </source>
</evidence>
<accession>L5KKC8</accession>
<dbReference type="SMART" id="SM00369">
    <property type="entry name" value="LRR_TYP"/>
    <property type="match status" value="3"/>
</dbReference>
<dbReference type="PANTHER" id="PTHR24373:SF370">
    <property type="entry name" value="FISH-LIPS, ISOFORM E"/>
    <property type="match status" value="1"/>
</dbReference>
<keyword evidence="3" id="KW-0677">Repeat</keyword>
<dbReference type="STRING" id="9402.L5KKC8"/>
<evidence type="ECO:0000313" key="5">
    <source>
        <dbReference type="EMBL" id="ELK11797.1"/>
    </source>
</evidence>
<dbReference type="InterPro" id="IPR001611">
    <property type="entry name" value="Leu-rich_rpt"/>
</dbReference>
<dbReference type="GO" id="GO:0031012">
    <property type="term" value="C:extracellular matrix"/>
    <property type="evidence" value="ECO:0007669"/>
    <property type="project" value="TreeGrafter"/>
</dbReference>
<dbReference type="AlphaFoldDB" id="L5KKC8"/>
<dbReference type="InterPro" id="IPR050328">
    <property type="entry name" value="Dev_Immune_Receptor"/>
</dbReference>
<dbReference type="Pfam" id="PF13855">
    <property type="entry name" value="LRR_8"/>
    <property type="match status" value="1"/>
</dbReference>
<name>L5KKC8_PTEAL</name>
<evidence type="ECO:0000256" key="2">
    <source>
        <dbReference type="ARBA" id="ARBA00022729"/>
    </source>
</evidence>
<feature type="region of interest" description="Disordered" evidence="4">
    <location>
        <begin position="172"/>
        <end position="238"/>
    </location>
</feature>
<gene>
    <name evidence="5" type="ORF">PAL_GLEAN10008916</name>
</gene>
<dbReference type="EMBL" id="KB030668">
    <property type="protein sequence ID" value="ELK11797.1"/>
    <property type="molecule type" value="Genomic_DNA"/>
</dbReference>
<dbReference type="FunCoup" id="L5KKC8">
    <property type="interactions" value="1108"/>
</dbReference>
<dbReference type="GO" id="GO:0005615">
    <property type="term" value="C:extracellular space"/>
    <property type="evidence" value="ECO:0007669"/>
    <property type="project" value="TreeGrafter"/>
</dbReference>
<feature type="region of interest" description="Disordered" evidence="4">
    <location>
        <begin position="1"/>
        <end position="26"/>
    </location>
</feature>
<dbReference type="PANTHER" id="PTHR24373">
    <property type="entry name" value="SLIT RELATED LEUCINE-RICH REPEAT NEURONAL PROTEIN"/>
    <property type="match status" value="1"/>
</dbReference>
<dbReference type="SUPFAM" id="SSF52075">
    <property type="entry name" value="Outer arm dynein light chain 1"/>
    <property type="match status" value="1"/>
</dbReference>
<dbReference type="InParanoid" id="L5KKC8"/>
<dbReference type="Proteomes" id="UP000010552">
    <property type="component" value="Unassembled WGS sequence"/>
</dbReference>
<keyword evidence="6" id="KW-1185">Reference proteome</keyword>